<name>M1UP72_CYAM1</name>
<dbReference type="Gramene" id="CMD161CT">
    <property type="protein sequence ID" value="CMD161CT"/>
    <property type="gene ID" value="CMD161C"/>
</dbReference>
<feature type="transmembrane region" description="Helical" evidence="2">
    <location>
        <begin position="154"/>
        <end position="181"/>
    </location>
</feature>
<evidence type="ECO:0000256" key="2">
    <source>
        <dbReference type="SAM" id="Phobius"/>
    </source>
</evidence>
<protein>
    <submittedName>
        <fullName evidence="3">Uncharacterized protein</fullName>
    </submittedName>
</protein>
<dbReference type="AlphaFoldDB" id="M1UP72"/>
<feature type="region of interest" description="Disordered" evidence="1">
    <location>
        <begin position="1"/>
        <end position="20"/>
    </location>
</feature>
<sequence length="315" mass="35827">MDERENYPPAGRLNRLQLDDIDDENSDYYEQLWNEKLRAREPETSGKYLREESLSAAAAATGEPLGAGAQIFRRRQLQRLPVAERAALVADDISRQPEETPSGSSQPFPELYAIPGALWAAWKSFMNAQCGRPRFAASGLSLEALWQTAQRYNFVLALAALLAALQLFGLLGEFVAFAYYIGMPLHRTWRVIASDGSSPRHYERLRQHLCFWNLACMLWAVRFAAVRSILPAWQMLFAALGLGNGVASVCEKALNLGFHLTLNTLMWWQPQSRSPGTVEEYRGAEQLWYQAVHQWIMPRLIRLVERIREQMQRAG</sequence>
<dbReference type="HOGENOM" id="CLU_883853_0_0_1"/>
<organism evidence="3 4">
    <name type="scientific">Cyanidioschyzon merolae (strain NIES-3377 / 10D)</name>
    <name type="common">Unicellular red alga</name>
    <dbReference type="NCBI Taxonomy" id="280699"/>
    <lineage>
        <taxon>Eukaryota</taxon>
        <taxon>Rhodophyta</taxon>
        <taxon>Bangiophyceae</taxon>
        <taxon>Cyanidiales</taxon>
        <taxon>Cyanidiaceae</taxon>
        <taxon>Cyanidioschyzon</taxon>
    </lineage>
</organism>
<dbReference type="EMBL" id="AP006486">
    <property type="protein sequence ID" value="BAM79221.1"/>
    <property type="molecule type" value="Genomic_DNA"/>
</dbReference>
<dbReference type="RefSeq" id="XP_005535507.1">
    <property type="nucleotide sequence ID" value="XM_005535450.1"/>
</dbReference>
<gene>
    <name evidence="3" type="ORF">CYME_CMD161C</name>
</gene>
<dbReference type="KEGG" id="cme:CYME_CMD161C"/>
<evidence type="ECO:0000313" key="3">
    <source>
        <dbReference type="EMBL" id="BAM79221.1"/>
    </source>
</evidence>
<reference evidence="3 4" key="1">
    <citation type="journal article" date="2004" name="Nature">
        <title>Genome sequence of the ultrasmall unicellular red alga Cyanidioschyzon merolae 10D.</title>
        <authorList>
            <person name="Matsuzaki M."/>
            <person name="Misumi O."/>
            <person name="Shin-i T."/>
            <person name="Maruyama S."/>
            <person name="Takahara M."/>
            <person name="Miyagishima S."/>
            <person name="Mori T."/>
            <person name="Nishida K."/>
            <person name="Yagisawa F."/>
            <person name="Nishida K."/>
            <person name="Yoshida Y."/>
            <person name="Nishimura Y."/>
            <person name="Nakao S."/>
            <person name="Kobayashi T."/>
            <person name="Momoyama Y."/>
            <person name="Higashiyama T."/>
            <person name="Minoda A."/>
            <person name="Sano M."/>
            <person name="Nomoto H."/>
            <person name="Oishi K."/>
            <person name="Hayashi H."/>
            <person name="Ohta F."/>
            <person name="Nishizaka S."/>
            <person name="Haga S."/>
            <person name="Miura S."/>
            <person name="Morishita T."/>
            <person name="Kabeya Y."/>
            <person name="Terasawa K."/>
            <person name="Suzuki Y."/>
            <person name="Ishii Y."/>
            <person name="Asakawa S."/>
            <person name="Takano H."/>
            <person name="Ohta N."/>
            <person name="Kuroiwa H."/>
            <person name="Tanaka K."/>
            <person name="Shimizu N."/>
            <person name="Sugano S."/>
            <person name="Sato N."/>
            <person name="Nozaki H."/>
            <person name="Ogasawara N."/>
            <person name="Kohara Y."/>
            <person name="Kuroiwa T."/>
        </authorList>
    </citation>
    <scope>NUCLEOTIDE SEQUENCE [LARGE SCALE GENOMIC DNA]</scope>
    <source>
        <strain evidence="3 4">10D</strain>
    </source>
</reference>
<accession>M1UP72</accession>
<keyword evidence="2" id="KW-1133">Transmembrane helix</keyword>
<dbReference type="GeneID" id="16992709"/>
<evidence type="ECO:0000256" key="1">
    <source>
        <dbReference type="SAM" id="MobiDB-lite"/>
    </source>
</evidence>
<keyword evidence="2" id="KW-0472">Membrane</keyword>
<reference evidence="3 4" key="2">
    <citation type="journal article" date="2007" name="BMC Biol.">
        <title>A 100%-complete sequence reveals unusually simple genomic features in the hot-spring red alga Cyanidioschyzon merolae.</title>
        <authorList>
            <person name="Nozaki H."/>
            <person name="Takano H."/>
            <person name="Misumi O."/>
            <person name="Terasawa K."/>
            <person name="Matsuzaki M."/>
            <person name="Maruyama S."/>
            <person name="Nishida K."/>
            <person name="Yagisawa F."/>
            <person name="Yoshida Y."/>
            <person name="Fujiwara T."/>
            <person name="Takio S."/>
            <person name="Tamura K."/>
            <person name="Chung S.J."/>
            <person name="Nakamura S."/>
            <person name="Kuroiwa H."/>
            <person name="Tanaka K."/>
            <person name="Sato N."/>
            <person name="Kuroiwa T."/>
        </authorList>
    </citation>
    <scope>NUCLEOTIDE SEQUENCE [LARGE SCALE GENOMIC DNA]</scope>
    <source>
        <strain evidence="3 4">10D</strain>
    </source>
</reference>
<proteinExistence type="predicted"/>
<dbReference type="OrthoDB" id="10489729at2759"/>
<keyword evidence="4" id="KW-1185">Reference proteome</keyword>
<dbReference type="Proteomes" id="UP000007014">
    <property type="component" value="Chromosome 4"/>
</dbReference>
<evidence type="ECO:0000313" key="4">
    <source>
        <dbReference type="Proteomes" id="UP000007014"/>
    </source>
</evidence>
<keyword evidence="2" id="KW-0812">Transmembrane</keyword>